<keyword evidence="2" id="KW-0805">Transcription regulation</keyword>
<evidence type="ECO:0000256" key="4">
    <source>
        <dbReference type="ARBA" id="ARBA00023163"/>
    </source>
</evidence>
<comment type="similarity">
    <text evidence="1">Belongs to the LysR transcriptional regulatory family.</text>
</comment>
<dbReference type="RefSeq" id="WP_231493106.1">
    <property type="nucleotide sequence ID" value="NZ_JADMCL010000006.1"/>
</dbReference>
<dbReference type="GO" id="GO:0003700">
    <property type="term" value="F:DNA-binding transcription factor activity"/>
    <property type="evidence" value="ECO:0007669"/>
    <property type="project" value="InterPro"/>
</dbReference>
<dbReference type="Gene3D" id="1.10.10.10">
    <property type="entry name" value="Winged helix-like DNA-binding domain superfamily/Winged helix DNA-binding domain"/>
    <property type="match status" value="1"/>
</dbReference>
<gene>
    <name evidence="6" type="ORF">NQ032_00585</name>
</gene>
<dbReference type="Proteomes" id="UP001204068">
    <property type="component" value="Unassembled WGS sequence"/>
</dbReference>
<reference evidence="6" key="1">
    <citation type="submission" date="2022-07" db="EMBL/GenBank/DDBJ databases">
        <title>Bacterial species isolated from the porcine tonsil microbiota.</title>
        <authorList>
            <person name="Oliveira I.M.F."/>
        </authorList>
    </citation>
    <scope>NUCLEOTIDE SEQUENCE</scope>
    <source>
        <strain evidence="6">8QC2O2</strain>
    </source>
</reference>
<sequence>MVELEDKLQILKVIVEEEGFTNAAEKLYKSQPSISRDIKTLEEKYQIKIFENTRKHIILTEEGRELYNYACQLAILDEQLQTKINQHKEDVKGNFIIGTSHTFGQSMLLDLTIYLQTKYPKLNIHIYVYNSADILSKLKDYSLDLGIIEKPVLDDKINSEVLTRDKLLLVKNKQTNQNLNQLRCYVRETGSGIRYYQDMLLQQLNLTSRKVVINDNQLILELVKQNMGFTILSNFSIKSFDEDYIVTNDLDLNRNFFVVSNKSRYKTNKYNTIVNEIKNYEFR</sequence>
<dbReference type="SUPFAM" id="SSF46785">
    <property type="entry name" value="Winged helix' DNA-binding domain"/>
    <property type="match status" value="1"/>
</dbReference>
<dbReference type="Pfam" id="PF03466">
    <property type="entry name" value="LysR_substrate"/>
    <property type="match status" value="1"/>
</dbReference>
<dbReference type="Pfam" id="PF00126">
    <property type="entry name" value="HTH_1"/>
    <property type="match status" value="1"/>
</dbReference>
<evidence type="ECO:0000313" key="6">
    <source>
        <dbReference type="EMBL" id="MCQ9302110.1"/>
    </source>
</evidence>
<evidence type="ECO:0000256" key="1">
    <source>
        <dbReference type="ARBA" id="ARBA00009437"/>
    </source>
</evidence>
<dbReference type="Gene3D" id="3.40.190.290">
    <property type="match status" value="1"/>
</dbReference>
<dbReference type="InterPro" id="IPR005119">
    <property type="entry name" value="LysR_subst-bd"/>
</dbReference>
<dbReference type="PANTHER" id="PTHR30126">
    <property type="entry name" value="HTH-TYPE TRANSCRIPTIONAL REGULATOR"/>
    <property type="match status" value="1"/>
</dbReference>
<dbReference type="PRINTS" id="PR00039">
    <property type="entry name" value="HTHLYSR"/>
</dbReference>
<keyword evidence="4" id="KW-0804">Transcription</keyword>
<dbReference type="PANTHER" id="PTHR30126:SF39">
    <property type="entry name" value="HTH-TYPE TRANSCRIPTIONAL REGULATOR CYSL"/>
    <property type="match status" value="1"/>
</dbReference>
<evidence type="ECO:0000259" key="5">
    <source>
        <dbReference type="PROSITE" id="PS50931"/>
    </source>
</evidence>
<dbReference type="EMBL" id="JANILD010000001">
    <property type="protein sequence ID" value="MCQ9302110.1"/>
    <property type="molecule type" value="Genomic_DNA"/>
</dbReference>
<evidence type="ECO:0000256" key="3">
    <source>
        <dbReference type="ARBA" id="ARBA00023125"/>
    </source>
</evidence>
<evidence type="ECO:0000313" key="7">
    <source>
        <dbReference type="Proteomes" id="UP001204068"/>
    </source>
</evidence>
<dbReference type="InterPro" id="IPR036390">
    <property type="entry name" value="WH_DNA-bd_sf"/>
</dbReference>
<keyword evidence="3" id="KW-0238">DNA-binding</keyword>
<dbReference type="InterPro" id="IPR036388">
    <property type="entry name" value="WH-like_DNA-bd_sf"/>
</dbReference>
<evidence type="ECO:0000256" key="2">
    <source>
        <dbReference type="ARBA" id="ARBA00023015"/>
    </source>
</evidence>
<organism evidence="6 7">
    <name type="scientific">Mammaliicoccus sciuri</name>
    <name type="common">Staphylococcus sciuri</name>
    <dbReference type="NCBI Taxonomy" id="1296"/>
    <lineage>
        <taxon>Bacteria</taxon>
        <taxon>Bacillati</taxon>
        <taxon>Bacillota</taxon>
        <taxon>Bacilli</taxon>
        <taxon>Bacillales</taxon>
        <taxon>Staphylococcaceae</taxon>
        <taxon>Mammaliicoccus</taxon>
    </lineage>
</organism>
<dbReference type="SUPFAM" id="SSF53850">
    <property type="entry name" value="Periplasmic binding protein-like II"/>
    <property type="match status" value="1"/>
</dbReference>
<comment type="caution">
    <text evidence="6">The sequence shown here is derived from an EMBL/GenBank/DDBJ whole genome shotgun (WGS) entry which is preliminary data.</text>
</comment>
<accession>A0AAW5LEH8</accession>
<dbReference type="AlphaFoldDB" id="A0AAW5LEH8"/>
<name>A0AAW5LEH8_MAMSC</name>
<dbReference type="InterPro" id="IPR000847">
    <property type="entry name" value="LysR_HTH_N"/>
</dbReference>
<protein>
    <submittedName>
        <fullName evidence="6">LysR family transcriptional regulator</fullName>
    </submittedName>
</protein>
<proteinExistence type="inferred from homology"/>
<dbReference type="PROSITE" id="PS50931">
    <property type="entry name" value="HTH_LYSR"/>
    <property type="match status" value="1"/>
</dbReference>
<feature type="domain" description="HTH lysR-type" evidence="5">
    <location>
        <begin position="1"/>
        <end position="60"/>
    </location>
</feature>
<dbReference type="GO" id="GO:0000976">
    <property type="term" value="F:transcription cis-regulatory region binding"/>
    <property type="evidence" value="ECO:0007669"/>
    <property type="project" value="TreeGrafter"/>
</dbReference>